<feature type="transmembrane region" description="Helical" evidence="1">
    <location>
        <begin position="24"/>
        <end position="40"/>
    </location>
</feature>
<evidence type="ECO:0000256" key="1">
    <source>
        <dbReference type="SAM" id="Phobius"/>
    </source>
</evidence>
<accession>A0A517JRC9</accession>
<organism evidence="2">
    <name type="scientific">Staphylococcus aureus</name>
    <dbReference type="NCBI Taxonomy" id="1280"/>
    <lineage>
        <taxon>Bacteria</taxon>
        <taxon>Bacillati</taxon>
        <taxon>Bacillota</taxon>
        <taxon>Bacilli</taxon>
        <taxon>Bacillales</taxon>
        <taxon>Staphylococcaceae</taxon>
        <taxon>Staphylococcus</taxon>
    </lineage>
</organism>
<gene>
    <name evidence="2" type="ORF">FP479_14115</name>
</gene>
<keyword evidence="1" id="KW-1133">Transmembrane helix</keyword>
<keyword evidence="2" id="KW-0614">Plasmid</keyword>
<keyword evidence="1" id="KW-0472">Membrane</keyword>
<dbReference type="AlphaFoldDB" id="A0A517JRC9"/>
<evidence type="ECO:0000313" key="2">
    <source>
        <dbReference type="EMBL" id="QDS42707.1"/>
    </source>
</evidence>
<keyword evidence="1" id="KW-0812">Transmembrane</keyword>
<geneLocation type="plasmid" evidence="2">
    <name>pSALNBL118</name>
</geneLocation>
<sequence length="60" mass="7356">MWYYFYILYSTFLSQVEIVSSRQVLWHLPIFYVIIILDVFKGRLFRLYIVTSLRASFLLL</sequence>
<reference evidence="2" key="1">
    <citation type="submission" date="2019-07" db="EMBL/GenBank/DDBJ databases">
        <title>Comparative genomics of plasmid bearing Staphylococcus aureus strains isolated from various retail meats.</title>
        <authorList>
            <person name="Neyaz L."/>
            <person name="Karki A.B."/>
            <person name="Fakhr M.K."/>
        </authorList>
    </citation>
    <scope>NUCLEOTIDE SEQUENCE</scope>
    <source>
        <strain evidence="2">B3-4A</strain>
        <plasmid evidence="2">pSALNBL118</plasmid>
    </source>
</reference>
<dbReference type="EMBL" id="CP042014">
    <property type="protein sequence ID" value="QDS42707.1"/>
    <property type="molecule type" value="Genomic_DNA"/>
</dbReference>
<name>A0A517JRC9_STAAU</name>
<protein>
    <submittedName>
        <fullName evidence="2">Uncharacterized protein</fullName>
    </submittedName>
</protein>
<proteinExistence type="predicted"/>